<gene>
    <name evidence="1" type="ORF">AC579_8280</name>
</gene>
<sequence>MKIREFEPNCDDDFIDFIPCDVYALLKNIILESDGNCLILLKVVFTTLVPCFPCREPTRCTMELCAASFGAVYELFAKKLLPLRDMKHVTSELDGSLLGDRTIDRTTGTSFPKSMFAATGTIYSRGQHVIRMRLPQSLWSYHFLRVIGTTGILQSFLGVLHHANLVH</sequence>
<dbReference type="Proteomes" id="UP000073492">
    <property type="component" value="Unassembled WGS sequence"/>
</dbReference>
<dbReference type="EMBL" id="LFZO01000400">
    <property type="protein sequence ID" value="KXT08813.1"/>
    <property type="molecule type" value="Genomic_DNA"/>
</dbReference>
<comment type="caution">
    <text evidence="1">The sequence shown here is derived from an EMBL/GenBank/DDBJ whole genome shotgun (WGS) entry which is preliminary data.</text>
</comment>
<name>A0A139I2A3_9PEZI</name>
<keyword evidence="2" id="KW-1185">Reference proteome</keyword>
<proteinExistence type="predicted"/>
<organism evidence="1 2">
    <name type="scientific">Pseudocercospora musae</name>
    <dbReference type="NCBI Taxonomy" id="113226"/>
    <lineage>
        <taxon>Eukaryota</taxon>
        <taxon>Fungi</taxon>
        <taxon>Dikarya</taxon>
        <taxon>Ascomycota</taxon>
        <taxon>Pezizomycotina</taxon>
        <taxon>Dothideomycetes</taxon>
        <taxon>Dothideomycetidae</taxon>
        <taxon>Mycosphaerellales</taxon>
        <taxon>Mycosphaerellaceae</taxon>
        <taxon>Pseudocercospora</taxon>
    </lineage>
</organism>
<accession>A0A139I2A3</accession>
<protein>
    <submittedName>
        <fullName evidence="1">Uncharacterized protein</fullName>
    </submittedName>
</protein>
<reference evidence="1 2" key="1">
    <citation type="submission" date="2015-07" db="EMBL/GenBank/DDBJ databases">
        <title>Comparative genomics of the Sigatoka disease complex on banana suggests a link between parallel evolutionary changes in Pseudocercospora fijiensis and Pseudocercospora eumusae and increased virulence on the banana host.</title>
        <authorList>
            <person name="Chang T.-C."/>
            <person name="Salvucci A."/>
            <person name="Crous P.W."/>
            <person name="Stergiopoulos I."/>
        </authorList>
    </citation>
    <scope>NUCLEOTIDE SEQUENCE [LARGE SCALE GENOMIC DNA]</scope>
    <source>
        <strain evidence="1 2">CBS 116634</strain>
    </source>
</reference>
<evidence type="ECO:0000313" key="1">
    <source>
        <dbReference type="EMBL" id="KXT08813.1"/>
    </source>
</evidence>
<evidence type="ECO:0000313" key="2">
    <source>
        <dbReference type="Proteomes" id="UP000073492"/>
    </source>
</evidence>
<dbReference type="AlphaFoldDB" id="A0A139I2A3"/>